<evidence type="ECO:0000256" key="3">
    <source>
        <dbReference type="ARBA" id="ARBA00022692"/>
    </source>
</evidence>
<protein>
    <submittedName>
        <fullName evidence="7">Uncharacterized protein</fullName>
    </submittedName>
</protein>
<keyword evidence="5 6" id="KW-0472">Membrane</keyword>
<evidence type="ECO:0000256" key="5">
    <source>
        <dbReference type="ARBA" id="ARBA00023136"/>
    </source>
</evidence>
<dbReference type="AlphaFoldDB" id="A0A9P1IMZ7"/>
<name>A0A9P1IMZ7_9PELO</name>
<feature type="transmembrane region" description="Helical" evidence="6">
    <location>
        <begin position="199"/>
        <end position="221"/>
    </location>
</feature>
<accession>A0A9P1IMZ7</accession>
<feature type="transmembrane region" description="Helical" evidence="6">
    <location>
        <begin position="424"/>
        <end position="446"/>
    </location>
</feature>
<feature type="transmembrane region" description="Helical" evidence="6">
    <location>
        <begin position="254"/>
        <end position="277"/>
    </location>
</feature>
<comment type="subcellular location">
    <subcellularLocation>
        <location evidence="1">Membrane</location>
        <topology evidence="1">Multi-pass membrane protein</topology>
    </subcellularLocation>
</comment>
<feature type="transmembrane region" description="Helical" evidence="6">
    <location>
        <begin position="400"/>
        <end position="418"/>
    </location>
</feature>
<reference evidence="7" key="1">
    <citation type="submission" date="2022-11" db="EMBL/GenBank/DDBJ databases">
        <authorList>
            <person name="Kikuchi T."/>
        </authorList>
    </citation>
    <scope>NUCLEOTIDE SEQUENCE</scope>
    <source>
        <strain evidence="7">PS1010</strain>
    </source>
</reference>
<evidence type="ECO:0000256" key="6">
    <source>
        <dbReference type="SAM" id="Phobius"/>
    </source>
</evidence>
<feature type="transmembrane region" description="Helical" evidence="6">
    <location>
        <begin position="125"/>
        <end position="141"/>
    </location>
</feature>
<feature type="transmembrane region" description="Helical" evidence="6">
    <location>
        <begin position="69"/>
        <end position="91"/>
    </location>
</feature>
<feature type="transmembrane region" description="Helical" evidence="6">
    <location>
        <begin position="30"/>
        <end position="49"/>
    </location>
</feature>
<dbReference type="OrthoDB" id="5778776at2759"/>
<dbReference type="InterPro" id="IPR010291">
    <property type="entry name" value="Ion_channel_UNC-93"/>
</dbReference>
<dbReference type="SUPFAM" id="SSF103473">
    <property type="entry name" value="MFS general substrate transporter"/>
    <property type="match status" value="1"/>
</dbReference>
<evidence type="ECO:0000256" key="4">
    <source>
        <dbReference type="ARBA" id="ARBA00022989"/>
    </source>
</evidence>
<feature type="transmembrane region" description="Helical" evidence="6">
    <location>
        <begin position="322"/>
        <end position="345"/>
    </location>
</feature>
<gene>
    <name evidence="7" type="ORF">CAMP_LOCUS10659</name>
</gene>
<dbReference type="PANTHER" id="PTHR23294">
    <property type="entry name" value="ET TRANSLATION PRODUCT-RELATED"/>
    <property type="match status" value="1"/>
</dbReference>
<keyword evidence="4 6" id="KW-1133">Transmembrane helix</keyword>
<dbReference type="EMBL" id="CANHGI010000004">
    <property type="protein sequence ID" value="CAI5448022.1"/>
    <property type="molecule type" value="Genomic_DNA"/>
</dbReference>
<evidence type="ECO:0000313" key="8">
    <source>
        <dbReference type="Proteomes" id="UP001152747"/>
    </source>
</evidence>
<keyword evidence="8" id="KW-1185">Reference proteome</keyword>
<feature type="transmembrane region" description="Helical" evidence="6">
    <location>
        <begin position="365"/>
        <end position="388"/>
    </location>
</feature>
<dbReference type="InterPro" id="IPR036259">
    <property type="entry name" value="MFS_trans_sf"/>
</dbReference>
<dbReference type="Proteomes" id="UP001152747">
    <property type="component" value="Unassembled WGS sequence"/>
</dbReference>
<comment type="similarity">
    <text evidence="2">Belongs to the unc-93 family.</text>
</comment>
<dbReference type="GO" id="GO:0016020">
    <property type="term" value="C:membrane"/>
    <property type="evidence" value="ECO:0007669"/>
    <property type="project" value="UniProtKB-SubCell"/>
</dbReference>
<organism evidence="7 8">
    <name type="scientific">Caenorhabditis angaria</name>
    <dbReference type="NCBI Taxonomy" id="860376"/>
    <lineage>
        <taxon>Eukaryota</taxon>
        <taxon>Metazoa</taxon>
        <taxon>Ecdysozoa</taxon>
        <taxon>Nematoda</taxon>
        <taxon>Chromadorea</taxon>
        <taxon>Rhabditida</taxon>
        <taxon>Rhabditina</taxon>
        <taxon>Rhabditomorpha</taxon>
        <taxon>Rhabditoidea</taxon>
        <taxon>Rhabditidae</taxon>
        <taxon>Peloderinae</taxon>
        <taxon>Caenorhabditis</taxon>
    </lineage>
</organism>
<feature type="transmembrane region" description="Helical" evidence="6">
    <location>
        <begin position="289"/>
        <end position="310"/>
    </location>
</feature>
<dbReference type="PANTHER" id="PTHR23294:SF21">
    <property type="entry name" value="UNC93-LIKE PROTEIN MFSD11"/>
    <property type="match status" value="1"/>
</dbReference>
<sequence>METSSNIPYILEPTSARPKRMELTPRRHELLSTYLLGIGTLFLYTGYSAQCFIGESVIHSIHEKEPDSISQYAGYYGAAIHLSAFAIFTLITPSLQHFIQSKWILTIASALFAVYYLGFIHLNKYYFYFSQALMGVGYAFYNNGEGQYLSEHSSRRTIESNTGIETAVGHFSMFFGGIALIILFYVFPQGGAGDFNQTQILAIYATMFVLNLFSIVVFAFLPTKQCDSIASNCTTVVPSFWNQIKQLIKAVKSYNLILLMPFFFFQGFAVSFLMTVYPTTLTFTFKGDIYIIAIYSIAMGLAEGIGGIFLRPLVKRAGEYGLYLTAGANFVSYSIIIVLGLLSIPNLACFGPTDEMPLFFTPSRILVFVIGFLIGFSDFCITMARAVICQVAVPDCRMQVFSLSKLYQSASSVVVLLLTPYMTIYIWKTVLTAFLIMGSCGFFIVIRRTASTRQKCSPSQSQLAGKI</sequence>
<feature type="transmembrane region" description="Helical" evidence="6">
    <location>
        <begin position="103"/>
        <end position="119"/>
    </location>
</feature>
<dbReference type="Gene3D" id="1.20.1250.20">
    <property type="entry name" value="MFS general substrate transporter like domains"/>
    <property type="match status" value="1"/>
</dbReference>
<keyword evidence="3 6" id="KW-0812">Transmembrane</keyword>
<comment type="caution">
    <text evidence="7">The sequence shown here is derived from an EMBL/GenBank/DDBJ whole genome shotgun (WGS) entry which is preliminary data.</text>
</comment>
<dbReference type="Pfam" id="PF05978">
    <property type="entry name" value="UNC-93"/>
    <property type="match status" value="1"/>
</dbReference>
<feature type="transmembrane region" description="Helical" evidence="6">
    <location>
        <begin position="162"/>
        <end position="187"/>
    </location>
</feature>
<evidence type="ECO:0000256" key="2">
    <source>
        <dbReference type="ARBA" id="ARBA00009172"/>
    </source>
</evidence>
<evidence type="ECO:0000313" key="7">
    <source>
        <dbReference type="EMBL" id="CAI5448022.1"/>
    </source>
</evidence>
<evidence type="ECO:0000256" key="1">
    <source>
        <dbReference type="ARBA" id="ARBA00004141"/>
    </source>
</evidence>
<proteinExistence type="inferred from homology"/>
<dbReference type="InterPro" id="IPR051617">
    <property type="entry name" value="UNC-93-like_regulator"/>
</dbReference>